<feature type="domain" description="F-box" evidence="1">
    <location>
        <begin position="83"/>
        <end position="130"/>
    </location>
</feature>
<dbReference type="CDD" id="cd22150">
    <property type="entry name" value="F-box_CeFBXA-like"/>
    <property type="match status" value="1"/>
</dbReference>
<dbReference type="InParanoid" id="E3NBE1"/>
<name>E3NBE1_CAERE</name>
<dbReference type="EMBL" id="DS268585">
    <property type="protein sequence ID" value="EFO91975.1"/>
    <property type="molecule type" value="Genomic_DNA"/>
</dbReference>
<dbReference type="Proteomes" id="UP000008281">
    <property type="component" value="Unassembled WGS sequence"/>
</dbReference>
<evidence type="ECO:0000313" key="3">
    <source>
        <dbReference type="Proteomes" id="UP000008281"/>
    </source>
</evidence>
<dbReference type="Pfam" id="PF01827">
    <property type="entry name" value="FTH"/>
    <property type="match status" value="1"/>
</dbReference>
<dbReference type="InterPro" id="IPR041426">
    <property type="entry name" value="Mos1_HTH"/>
</dbReference>
<reference evidence="2" key="1">
    <citation type="submission" date="2007-07" db="EMBL/GenBank/DDBJ databases">
        <title>PCAP assembly of the Caenorhabditis remanei genome.</title>
        <authorList>
            <consortium name="The Caenorhabditis remanei Sequencing Consortium"/>
            <person name="Wilson R.K."/>
        </authorList>
    </citation>
    <scope>NUCLEOTIDE SEQUENCE [LARGE SCALE GENOMIC DNA]</scope>
    <source>
        <strain evidence="2">PB4641</strain>
    </source>
</reference>
<organism evidence="3">
    <name type="scientific">Caenorhabditis remanei</name>
    <name type="common">Caenorhabditis vulgaris</name>
    <dbReference type="NCBI Taxonomy" id="31234"/>
    <lineage>
        <taxon>Eukaryota</taxon>
        <taxon>Metazoa</taxon>
        <taxon>Ecdysozoa</taxon>
        <taxon>Nematoda</taxon>
        <taxon>Chromadorea</taxon>
        <taxon>Rhabditida</taxon>
        <taxon>Rhabditina</taxon>
        <taxon>Rhabditomorpha</taxon>
        <taxon>Rhabditoidea</taxon>
        <taxon>Rhabditidae</taxon>
        <taxon>Peloderinae</taxon>
        <taxon>Caenorhabditis</taxon>
    </lineage>
</organism>
<keyword evidence="3" id="KW-1185">Reference proteome</keyword>
<accession>E3NBE1</accession>
<evidence type="ECO:0000259" key="1">
    <source>
        <dbReference type="PROSITE" id="PS50181"/>
    </source>
</evidence>
<protein>
    <recommendedName>
        <fullName evidence="1">F-box domain-containing protein</fullName>
    </recommendedName>
</protein>
<dbReference type="PANTHER" id="PTHR23015:SF4">
    <property type="entry name" value="DUF38 DOMAIN-CONTAINING PROTEIN-RELATED"/>
    <property type="match status" value="1"/>
</dbReference>
<dbReference type="Pfam" id="PF17906">
    <property type="entry name" value="HTH_48"/>
    <property type="match status" value="1"/>
</dbReference>
<proteinExistence type="predicted"/>
<dbReference type="InterPro" id="IPR040161">
    <property type="entry name" value="FB224"/>
</dbReference>
<dbReference type="InterPro" id="IPR002900">
    <property type="entry name" value="DUF38/FTH_CAE_spp"/>
</dbReference>
<dbReference type="OrthoDB" id="10034054at2759"/>
<dbReference type="AlphaFoldDB" id="E3NBE1"/>
<evidence type="ECO:0000313" key="2">
    <source>
        <dbReference type="EMBL" id="EFO91975.1"/>
    </source>
</evidence>
<dbReference type="InterPro" id="IPR001810">
    <property type="entry name" value="F-box_dom"/>
</dbReference>
<sequence length="370" mass="43960">MAEVAERDQVVTRRRILEEFEKVQAQIAANPELRTKLSFEAHKNICETMGDDFIDYPEFEFWFSRFARGNFGLDYDRSSDPKTRSFTDLPLDVFNKIGENLKLHDRFQLRNVCKDVRFQVDNWDPKVTNIEYCKGHWAVFQTELSYFASSIEEYNIPYSFYRNPVYLVLNILRLPKLQLEKLEIEEPDEYWKKLIEELDESNRKLHVKKVEFPSLSSSKIDLHFMIPGVLEEIEMFVENPKREEIFEIIESEQCQKAKMLYIYSPTPTSRFPLEPLYNCPRFTLTLGGKPAGGLKAKFLKKLMKYGDVQKCAVYAQREIMKYFNEPEAMVPNFPSLRRYPIPGTNEFYELEYRVEGNRYLHQFVNLERTQ</sequence>
<dbReference type="GO" id="GO:0045087">
    <property type="term" value="P:innate immune response"/>
    <property type="evidence" value="ECO:0007669"/>
    <property type="project" value="TreeGrafter"/>
</dbReference>
<gene>
    <name evidence="2" type="ORF">CRE_11454</name>
</gene>
<dbReference type="HOGENOM" id="CLU_030831_3_3_1"/>
<dbReference type="PROSITE" id="PS50181">
    <property type="entry name" value="FBOX"/>
    <property type="match status" value="1"/>
</dbReference>
<dbReference type="PANTHER" id="PTHR23015">
    <property type="entry name" value="UNCHARACTERIZED C.ELEGANS PROTEIN"/>
    <property type="match status" value="1"/>
</dbReference>